<evidence type="ECO:0000313" key="1">
    <source>
        <dbReference type="EMBL" id="UUP16747.1"/>
    </source>
</evidence>
<evidence type="ECO:0008006" key="3">
    <source>
        <dbReference type="Google" id="ProtNLM"/>
    </source>
</evidence>
<accession>A0ABY5MG33</accession>
<name>A0ABY5MG33_9HYPH</name>
<proteinExistence type="predicted"/>
<keyword evidence="2" id="KW-1185">Reference proteome</keyword>
<sequence>MVKSDKRGPLRGLPHDLRLLLSEIEKEPVPERLLERARELQKALAQNRQKEPDGDRS</sequence>
<gene>
    <name evidence="1" type="ORF">NTH_01194</name>
</gene>
<protein>
    <recommendedName>
        <fullName evidence="3">Anti-sigma factor NepR domain-containing protein</fullName>
    </recommendedName>
</protein>
<dbReference type="Proteomes" id="UP001342418">
    <property type="component" value="Chromosome"/>
</dbReference>
<reference evidence="1 2" key="1">
    <citation type="submission" date="2018-07" db="EMBL/GenBank/DDBJ databases">
        <title>Genome sequence of Nitratireductor thuwali#1536.</title>
        <authorList>
            <person name="Michoud G."/>
            <person name="Merlino G."/>
            <person name="Sefrji F.O."/>
            <person name="Daffonchio D."/>
        </authorList>
    </citation>
    <scope>NUCLEOTIDE SEQUENCE [LARGE SCALE GENOMIC DNA]</scope>
    <source>
        <strain evidence="2">Nit1536</strain>
    </source>
</reference>
<evidence type="ECO:0000313" key="2">
    <source>
        <dbReference type="Proteomes" id="UP001342418"/>
    </source>
</evidence>
<dbReference type="RefSeq" id="WP_338529152.1">
    <property type="nucleotide sequence ID" value="NZ_CP030941.1"/>
</dbReference>
<organism evidence="1 2">
    <name type="scientific">Nitratireductor thuwali</name>
    <dbReference type="NCBI Taxonomy" id="2267699"/>
    <lineage>
        <taxon>Bacteria</taxon>
        <taxon>Pseudomonadati</taxon>
        <taxon>Pseudomonadota</taxon>
        <taxon>Alphaproteobacteria</taxon>
        <taxon>Hyphomicrobiales</taxon>
        <taxon>Phyllobacteriaceae</taxon>
        <taxon>Nitratireductor</taxon>
    </lineage>
</organism>
<dbReference type="EMBL" id="CP030941">
    <property type="protein sequence ID" value="UUP16747.1"/>
    <property type="molecule type" value="Genomic_DNA"/>
</dbReference>